<proteinExistence type="predicted"/>
<dbReference type="InterPro" id="IPR032710">
    <property type="entry name" value="NTF2-like_dom_sf"/>
</dbReference>
<dbReference type="Pfam" id="PF12680">
    <property type="entry name" value="SnoaL_2"/>
    <property type="match status" value="1"/>
</dbReference>
<gene>
    <name evidence="2" type="ORF">ABGN05_18830</name>
</gene>
<evidence type="ECO:0000313" key="3">
    <source>
        <dbReference type="Proteomes" id="UP001556692"/>
    </source>
</evidence>
<evidence type="ECO:0000313" key="2">
    <source>
        <dbReference type="EMBL" id="MEX0407719.1"/>
    </source>
</evidence>
<accession>A0ABV3SLY3</accession>
<organism evidence="2 3">
    <name type="scientific">Aquibium pacificus</name>
    <dbReference type="NCBI Taxonomy" id="3153579"/>
    <lineage>
        <taxon>Bacteria</taxon>
        <taxon>Pseudomonadati</taxon>
        <taxon>Pseudomonadota</taxon>
        <taxon>Alphaproteobacteria</taxon>
        <taxon>Hyphomicrobiales</taxon>
        <taxon>Phyllobacteriaceae</taxon>
        <taxon>Aquibium</taxon>
    </lineage>
</organism>
<protein>
    <submittedName>
        <fullName evidence="2">Nuclear transport factor 2 family protein</fullName>
    </submittedName>
</protein>
<dbReference type="SUPFAM" id="SSF54427">
    <property type="entry name" value="NTF2-like"/>
    <property type="match status" value="1"/>
</dbReference>
<feature type="domain" description="SnoaL-like" evidence="1">
    <location>
        <begin position="7"/>
        <end position="92"/>
    </location>
</feature>
<dbReference type="RefSeq" id="WP_367955589.1">
    <property type="nucleotide sequence ID" value="NZ_JBDPGJ010000004.1"/>
</dbReference>
<sequence>MQLPQTIEAYFAADRKNDCEAVVDCFAPDATVRDEGRSHSGHHAIGSWWEYAKAKYRHVAEPIETLTDARGTRVRARVTGAFPGSPATLTYAFSLAGEKIAALEIGA</sequence>
<dbReference type="InterPro" id="IPR037401">
    <property type="entry name" value="SnoaL-like"/>
</dbReference>
<comment type="caution">
    <text evidence="2">The sequence shown here is derived from an EMBL/GenBank/DDBJ whole genome shotgun (WGS) entry which is preliminary data.</text>
</comment>
<dbReference type="Proteomes" id="UP001556692">
    <property type="component" value="Unassembled WGS sequence"/>
</dbReference>
<dbReference type="EMBL" id="JBDPGJ010000004">
    <property type="protein sequence ID" value="MEX0407719.1"/>
    <property type="molecule type" value="Genomic_DNA"/>
</dbReference>
<name>A0ABV3SLY3_9HYPH</name>
<evidence type="ECO:0000259" key="1">
    <source>
        <dbReference type="Pfam" id="PF12680"/>
    </source>
</evidence>
<reference evidence="2 3" key="1">
    <citation type="submission" date="2024-05" db="EMBL/GenBank/DDBJ databases">
        <authorList>
            <person name="Jiang F."/>
        </authorList>
    </citation>
    <scope>NUCLEOTIDE SEQUENCE [LARGE SCALE GENOMIC DNA]</scope>
    <source>
        <strain evidence="2 3">LZ166</strain>
    </source>
</reference>
<dbReference type="Gene3D" id="3.10.450.50">
    <property type="match status" value="1"/>
</dbReference>
<keyword evidence="3" id="KW-1185">Reference proteome</keyword>